<evidence type="ECO:0000313" key="1">
    <source>
        <dbReference type="EMBL" id="KAI5660343.1"/>
    </source>
</evidence>
<sequence>MALMRSPNYVKSMISRLRGGGSSSFTTSTTPKMKPFSSALDFSPEFKARAKKGDIVPVCMALGMIALSTSIGLYTAFKELRHAPDVHLKKSRRETIPEVVEPDHVLQESENFIKKSFFRKLAHIEDSNPQIFTRQPKAETLKDVGTVLRSILCRFTRNTTLTTSTTPKLKPQASSADLAHHPPPEAERWAVKAQFMPVYVAIGMITLSVGFGAFTVVHQLKRAPNVFVKKSRRETLPELVEPERVAEDSDKFVKGSFFRKVAHVQDMDHQGVISDPIRGDVYAWQHKPRAITLKDVGVDPVQRKA</sequence>
<keyword evidence="2" id="KW-1185">Reference proteome</keyword>
<comment type="caution">
    <text evidence="1">The sequence shown here is derived from an EMBL/GenBank/DDBJ whole genome shotgun (WGS) entry which is preliminary data.</text>
</comment>
<accession>A0ACC0AHC6</accession>
<dbReference type="EMBL" id="CM044706">
    <property type="protein sequence ID" value="KAI5660343.1"/>
    <property type="molecule type" value="Genomic_DNA"/>
</dbReference>
<name>A0ACC0AHC6_CATRO</name>
<dbReference type="Proteomes" id="UP001060085">
    <property type="component" value="Linkage Group LG06"/>
</dbReference>
<gene>
    <name evidence="1" type="ORF">M9H77_29136</name>
</gene>
<reference evidence="2" key="1">
    <citation type="journal article" date="2023" name="Nat. Plants">
        <title>Single-cell RNA sequencing provides a high-resolution roadmap for understanding the multicellular compartmentation of specialized metabolism.</title>
        <authorList>
            <person name="Sun S."/>
            <person name="Shen X."/>
            <person name="Li Y."/>
            <person name="Li Y."/>
            <person name="Wang S."/>
            <person name="Li R."/>
            <person name="Zhang H."/>
            <person name="Shen G."/>
            <person name="Guo B."/>
            <person name="Wei J."/>
            <person name="Xu J."/>
            <person name="St-Pierre B."/>
            <person name="Chen S."/>
            <person name="Sun C."/>
        </authorList>
    </citation>
    <scope>NUCLEOTIDE SEQUENCE [LARGE SCALE GENOMIC DNA]</scope>
</reference>
<evidence type="ECO:0000313" key="2">
    <source>
        <dbReference type="Proteomes" id="UP001060085"/>
    </source>
</evidence>
<protein>
    <submittedName>
        <fullName evidence="1">Uncharacterized protein</fullName>
    </submittedName>
</protein>
<organism evidence="1 2">
    <name type="scientific">Catharanthus roseus</name>
    <name type="common">Madagascar periwinkle</name>
    <name type="synonym">Vinca rosea</name>
    <dbReference type="NCBI Taxonomy" id="4058"/>
    <lineage>
        <taxon>Eukaryota</taxon>
        <taxon>Viridiplantae</taxon>
        <taxon>Streptophyta</taxon>
        <taxon>Embryophyta</taxon>
        <taxon>Tracheophyta</taxon>
        <taxon>Spermatophyta</taxon>
        <taxon>Magnoliopsida</taxon>
        <taxon>eudicotyledons</taxon>
        <taxon>Gunneridae</taxon>
        <taxon>Pentapetalae</taxon>
        <taxon>asterids</taxon>
        <taxon>lamiids</taxon>
        <taxon>Gentianales</taxon>
        <taxon>Apocynaceae</taxon>
        <taxon>Rauvolfioideae</taxon>
        <taxon>Vinceae</taxon>
        <taxon>Catharanthinae</taxon>
        <taxon>Catharanthus</taxon>
    </lineage>
</organism>
<proteinExistence type="predicted"/>